<keyword evidence="6" id="KW-1133">Transmembrane helix</keyword>
<feature type="region of interest" description="Disordered" evidence="5">
    <location>
        <begin position="478"/>
        <end position="500"/>
    </location>
</feature>
<keyword evidence="1" id="KW-0677">Repeat</keyword>
<dbReference type="InterPro" id="IPR000859">
    <property type="entry name" value="CUB_dom"/>
</dbReference>
<feature type="disulfide bond" evidence="4">
    <location>
        <begin position="248"/>
        <end position="260"/>
    </location>
</feature>
<comment type="caution">
    <text evidence="8">The sequence shown here is derived from an EMBL/GenBank/DDBJ whole genome shotgun (WGS) entry which is preliminary data.</text>
</comment>
<evidence type="ECO:0000259" key="7">
    <source>
        <dbReference type="PROSITE" id="PS01180"/>
    </source>
</evidence>
<dbReference type="InterPro" id="IPR035914">
    <property type="entry name" value="Sperma_CUB_dom_sf"/>
</dbReference>
<feature type="disulfide bond" evidence="4">
    <location>
        <begin position="267"/>
        <end position="282"/>
    </location>
</feature>
<evidence type="ECO:0000256" key="2">
    <source>
        <dbReference type="ARBA" id="ARBA00023157"/>
    </source>
</evidence>
<organism evidence="8 9">
    <name type="scientific">Henosepilachna vigintioctopunctata</name>
    <dbReference type="NCBI Taxonomy" id="420089"/>
    <lineage>
        <taxon>Eukaryota</taxon>
        <taxon>Metazoa</taxon>
        <taxon>Ecdysozoa</taxon>
        <taxon>Arthropoda</taxon>
        <taxon>Hexapoda</taxon>
        <taxon>Insecta</taxon>
        <taxon>Pterygota</taxon>
        <taxon>Neoptera</taxon>
        <taxon>Endopterygota</taxon>
        <taxon>Coleoptera</taxon>
        <taxon>Polyphaga</taxon>
        <taxon>Cucujiformia</taxon>
        <taxon>Coccinelloidea</taxon>
        <taxon>Coccinellidae</taxon>
        <taxon>Epilachninae</taxon>
        <taxon>Epilachnini</taxon>
        <taxon>Henosepilachna</taxon>
    </lineage>
</organism>
<dbReference type="CDD" id="cd00041">
    <property type="entry name" value="CUB"/>
    <property type="match status" value="2"/>
</dbReference>
<feature type="compositionally biased region" description="Polar residues" evidence="5">
    <location>
        <begin position="439"/>
        <end position="454"/>
    </location>
</feature>
<feature type="region of interest" description="Disordered" evidence="5">
    <location>
        <begin position="439"/>
        <end position="459"/>
    </location>
</feature>
<dbReference type="SUPFAM" id="SSF57424">
    <property type="entry name" value="LDL receptor-like module"/>
    <property type="match status" value="1"/>
</dbReference>
<evidence type="ECO:0000256" key="5">
    <source>
        <dbReference type="SAM" id="MobiDB-lite"/>
    </source>
</evidence>
<dbReference type="EMBL" id="JARQZJ010000127">
    <property type="protein sequence ID" value="KAK9890946.1"/>
    <property type="molecule type" value="Genomic_DNA"/>
</dbReference>
<reference evidence="8 9" key="1">
    <citation type="submission" date="2023-03" db="EMBL/GenBank/DDBJ databases">
        <title>Genome insight into feeding habits of ladybird beetles.</title>
        <authorList>
            <person name="Li H.-S."/>
            <person name="Huang Y.-H."/>
            <person name="Pang H."/>
        </authorList>
    </citation>
    <scope>NUCLEOTIDE SEQUENCE [LARGE SCALE GENOMIC DNA]</scope>
    <source>
        <strain evidence="8">SYSU_2023b</strain>
        <tissue evidence="8">Whole body</tissue>
    </source>
</reference>
<feature type="domain" description="CUB" evidence="7">
    <location>
        <begin position="115"/>
        <end position="234"/>
    </location>
</feature>
<dbReference type="AlphaFoldDB" id="A0AAW1VD07"/>
<dbReference type="SMART" id="SM00042">
    <property type="entry name" value="CUB"/>
    <property type="match status" value="2"/>
</dbReference>
<name>A0AAW1VD07_9CUCU</name>
<dbReference type="InterPro" id="IPR023415">
    <property type="entry name" value="LDLR_class-A_CS"/>
</dbReference>
<dbReference type="PROSITE" id="PS01180">
    <property type="entry name" value="CUB"/>
    <property type="match status" value="2"/>
</dbReference>
<keyword evidence="6" id="KW-0472">Membrane</keyword>
<dbReference type="PROSITE" id="PS50068">
    <property type="entry name" value="LDLRA_2"/>
    <property type="match status" value="1"/>
</dbReference>
<dbReference type="Pfam" id="PF00431">
    <property type="entry name" value="CUB"/>
    <property type="match status" value="2"/>
</dbReference>
<feature type="transmembrane region" description="Helical" evidence="6">
    <location>
        <begin position="295"/>
        <end position="318"/>
    </location>
</feature>
<feature type="domain" description="CUB" evidence="7">
    <location>
        <begin position="17"/>
        <end position="101"/>
    </location>
</feature>
<gene>
    <name evidence="8" type="ORF">WA026_013287</name>
</gene>
<proteinExistence type="predicted"/>
<evidence type="ECO:0000256" key="3">
    <source>
        <dbReference type="PROSITE-ProRule" id="PRU00059"/>
    </source>
</evidence>
<feature type="compositionally biased region" description="Low complexity" evidence="5">
    <location>
        <begin position="353"/>
        <end position="366"/>
    </location>
</feature>
<dbReference type="InterPro" id="IPR036055">
    <property type="entry name" value="LDL_receptor-like_sf"/>
</dbReference>
<evidence type="ECO:0000313" key="9">
    <source>
        <dbReference type="Proteomes" id="UP001431783"/>
    </source>
</evidence>
<dbReference type="PANTHER" id="PTHR24251:SF28">
    <property type="entry name" value="NEUROPILIN AND TOLLOID-LIKE, ISOFORM B"/>
    <property type="match status" value="1"/>
</dbReference>
<dbReference type="SUPFAM" id="SSF49854">
    <property type="entry name" value="Spermadhesin, CUB domain"/>
    <property type="match status" value="2"/>
</dbReference>
<dbReference type="CDD" id="cd00112">
    <property type="entry name" value="LDLa"/>
    <property type="match status" value="1"/>
</dbReference>
<dbReference type="Gene3D" id="2.60.120.290">
    <property type="entry name" value="Spermadhesin, CUB domain"/>
    <property type="match status" value="2"/>
</dbReference>
<evidence type="ECO:0000256" key="1">
    <source>
        <dbReference type="ARBA" id="ARBA00022737"/>
    </source>
</evidence>
<keyword evidence="9" id="KW-1185">Reference proteome</keyword>
<dbReference type="PANTHER" id="PTHR24251">
    <property type="entry name" value="OVOCHYMASE-RELATED"/>
    <property type="match status" value="1"/>
</dbReference>
<evidence type="ECO:0000256" key="6">
    <source>
        <dbReference type="SAM" id="Phobius"/>
    </source>
</evidence>
<evidence type="ECO:0000313" key="8">
    <source>
        <dbReference type="EMBL" id="KAK9890946.1"/>
    </source>
</evidence>
<dbReference type="Gene3D" id="4.10.400.10">
    <property type="entry name" value="Low-density Lipoprotein Receptor"/>
    <property type="match status" value="1"/>
</dbReference>
<dbReference type="InterPro" id="IPR002172">
    <property type="entry name" value="LDrepeatLR_classA_rpt"/>
</dbReference>
<accession>A0AAW1VD07</accession>
<comment type="caution">
    <text evidence="3">Lacks conserved residue(s) required for the propagation of feature annotation.</text>
</comment>
<sequence length="514" mass="58549">MTNFIFTFNLAFIDCPQAPSGHLITLDFWDWFSIEDSTDCKNDYLEVRDGPYGFNKQIGDRKYCGNDFPPIMASSDRHLWIHFHSDENIECKGFKAVFDFKPRPSLPSTPEIIPCHMKKENMDQGNLNSSEIPSHIVEFDLKHGLPVDCIWIIEVKPNWRVHLQFEEFKLEAPNNCEANFVQIFHDKTDMSSKEKIFCGSLADPVMSKNNVMIVRFYNELLTNKSFFVANFTAFRDNSKHSPNYIKDCAADEFDCDDETCIARSLKCNNLYNCRFRWDEDDCPGSTDKGKNNEQIAIIMVIFSLILSGMCFTFIFNCIKKLVRDHRTIQEYIRQSREQLELDKQEQMEKMSKSGSRGPRSSSGSPSIDRFELGNSGTTPCYVPGGELLPILIRHSEHSVSPPNGDPCSQGIYTVDTENLPEMCDSACQTRESLFTTQGYSSGNSTPNHSMRTNSPPAPFSTFGYKKDNNKFKAEATIEMGGHPPPNKYDDKTKRPFSVQTTKSAPDVIVTTDIY</sequence>
<keyword evidence="6" id="KW-0812">Transmembrane</keyword>
<dbReference type="SMART" id="SM00192">
    <property type="entry name" value="LDLa"/>
    <property type="match status" value="1"/>
</dbReference>
<dbReference type="PROSITE" id="PS01209">
    <property type="entry name" value="LDLRA_1"/>
    <property type="match status" value="1"/>
</dbReference>
<keyword evidence="2 4" id="KW-1015">Disulfide bond</keyword>
<feature type="disulfide bond" evidence="4">
    <location>
        <begin position="255"/>
        <end position="273"/>
    </location>
</feature>
<dbReference type="Proteomes" id="UP001431783">
    <property type="component" value="Unassembled WGS sequence"/>
</dbReference>
<evidence type="ECO:0000256" key="4">
    <source>
        <dbReference type="PROSITE-ProRule" id="PRU00124"/>
    </source>
</evidence>
<feature type="region of interest" description="Disordered" evidence="5">
    <location>
        <begin position="339"/>
        <end position="375"/>
    </location>
</feature>
<feature type="compositionally biased region" description="Basic and acidic residues" evidence="5">
    <location>
        <begin position="339"/>
        <end position="351"/>
    </location>
</feature>
<protein>
    <recommendedName>
        <fullName evidence="7">CUB domain-containing protein</fullName>
    </recommendedName>
</protein>